<comment type="caution">
    <text evidence="4">The sequence shown here is derived from an EMBL/GenBank/DDBJ whole genome shotgun (WGS) entry which is preliminary data.</text>
</comment>
<organism evidence="4 5">
    <name type="scientific">Candidatus Jidaibacter acanthamoebae</name>
    <dbReference type="NCBI Taxonomy" id="86105"/>
    <lineage>
        <taxon>Bacteria</taxon>
        <taxon>Pseudomonadati</taxon>
        <taxon>Pseudomonadota</taxon>
        <taxon>Alphaproteobacteria</taxon>
        <taxon>Rickettsiales</taxon>
        <taxon>Candidatus Midichloriaceae</taxon>
        <taxon>Candidatus Jidaibacter</taxon>
    </lineage>
</organism>
<dbReference type="SUPFAM" id="SSF48452">
    <property type="entry name" value="TPR-like"/>
    <property type="match status" value="1"/>
</dbReference>
<proteinExistence type="predicted"/>
<protein>
    <submittedName>
        <fullName evidence="4">Uncharacterized protein</fullName>
    </submittedName>
</protein>
<keyword evidence="1" id="KW-0677">Repeat</keyword>
<dbReference type="Proteomes" id="UP000031258">
    <property type="component" value="Unassembled WGS sequence"/>
</dbReference>
<dbReference type="EMBL" id="JSWE01000035">
    <property type="protein sequence ID" value="KIE06194.1"/>
    <property type="molecule type" value="Genomic_DNA"/>
</dbReference>
<evidence type="ECO:0000256" key="1">
    <source>
        <dbReference type="ARBA" id="ARBA00022737"/>
    </source>
</evidence>
<dbReference type="AlphaFoldDB" id="A0A0C1QL21"/>
<feature type="repeat" description="TPR" evidence="3">
    <location>
        <begin position="49"/>
        <end position="82"/>
    </location>
</feature>
<dbReference type="PANTHER" id="PTHR44858:SF1">
    <property type="entry name" value="UDP-N-ACETYLGLUCOSAMINE--PEPTIDE N-ACETYLGLUCOSAMINYLTRANSFERASE SPINDLY-RELATED"/>
    <property type="match status" value="1"/>
</dbReference>
<evidence type="ECO:0000313" key="5">
    <source>
        <dbReference type="Proteomes" id="UP000031258"/>
    </source>
</evidence>
<sequence>MKDFNAAISINSRNDEDYNCRGNAYYAQGKYKKAIADFSRAIELDPNNANYYNNRGLAFYNQGSYKEALCNYNKAIELSPENEIYRRNKAKISFAHLLLLNIEKENNRCIMM</sequence>
<dbReference type="InterPro" id="IPR011990">
    <property type="entry name" value="TPR-like_helical_dom_sf"/>
</dbReference>
<dbReference type="PANTHER" id="PTHR44858">
    <property type="entry name" value="TETRATRICOPEPTIDE REPEAT PROTEIN 6"/>
    <property type="match status" value="1"/>
</dbReference>
<feature type="repeat" description="TPR" evidence="3">
    <location>
        <begin position="15"/>
        <end position="48"/>
    </location>
</feature>
<accession>A0A0C1QL21</accession>
<dbReference type="SMART" id="SM00028">
    <property type="entry name" value="TPR"/>
    <property type="match status" value="2"/>
</dbReference>
<reference evidence="4 5" key="1">
    <citation type="submission" date="2014-11" db="EMBL/GenBank/DDBJ databases">
        <title>A Rickettsiales Symbiont of Amoebae With Ancient Features.</title>
        <authorList>
            <person name="Schulz F."/>
            <person name="Martijn J."/>
            <person name="Wascher F."/>
            <person name="Kostanjsek R."/>
            <person name="Ettema T.J."/>
            <person name="Horn M."/>
        </authorList>
    </citation>
    <scope>NUCLEOTIDE SEQUENCE [LARGE SCALE GENOMIC DNA]</scope>
    <source>
        <strain evidence="4 5">UWC36</strain>
    </source>
</reference>
<dbReference type="STRING" id="86105.NF27_BJ00030"/>
<gene>
    <name evidence="4" type="ORF">NF27_BJ00030</name>
</gene>
<dbReference type="InterPro" id="IPR019734">
    <property type="entry name" value="TPR_rpt"/>
</dbReference>
<evidence type="ECO:0000256" key="3">
    <source>
        <dbReference type="PROSITE-ProRule" id="PRU00339"/>
    </source>
</evidence>
<dbReference type="Gene3D" id="1.25.40.10">
    <property type="entry name" value="Tetratricopeptide repeat domain"/>
    <property type="match status" value="2"/>
</dbReference>
<dbReference type="GO" id="GO:0046813">
    <property type="term" value="P:receptor-mediated virion attachment to host cell"/>
    <property type="evidence" value="ECO:0007669"/>
    <property type="project" value="TreeGrafter"/>
</dbReference>
<name>A0A0C1QL21_9RICK</name>
<dbReference type="Pfam" id="PF13414">
    <property type="entry name" value="TPR_11"/>
    <property type="match status" value="1"/>
</dbReference>
<dbReference type="InterPro" id="IPR050498">
    <property type="entry name" value="Ycf3"/>
</dbReference>
<evidence type="ECO:0000256" key="2">
    <source>
        <dbReference type="ARBA" id="ARBA00022803"/>
    </source>
</evidence>
<dbReference type="PROSITE" id="PS50005">
    <property type="entry name" value="TPR"/>
    <property type="match status" value="2"/>
</dbReference>
<dbReference type="PROSITE" id="PS50293">
    <property type="entry name" value="TPR_REGION"/>
    <property type="match status" value="2"/>
</dbReference>
<keyword evidence="2 3" id="KW-0802">TPR repeat</keyword>
<dbReference type="GO" id="GO:0009279">
    <property type="term" value="C:cell outer membrane"/>
    <property type="evidence" value="ECO:0007669"/>
    <property type="project" value="TreeGrafter"/>
</dbReference>
<keyword evidence="5" id="KW-1185">Reference proteome</keyword>
<evidence type="ECO:0000313" key="4">
    <source>
        <dbReference type="EMBL" id="KIE06194.1"/>
    </source>
</evidence>